<proteinExistence type="predicted"/>
<dbReference type="Proteomes" id="UP001381693">
    <property type="component" value="Unassembled WGS sequence"/>
</dbReference>
<organism evidence="1 2">
    <name type="scientific">Halocaridina rubra</name>
    <name type="common">Hawaiian red shrimp</name>
    <dbReference type="NCBI Taxonomy" id="373956"/>
    <lineage>
        <taxon>Eukaryota</taxon>
        <taxon>Metazoa</taxon>
        <taxon>Ecdysozoa</taxon>
        <taxon>Arthropoda</taxon>
        <taxon>Crustacea</taxon>
        <taxon>Multicrustacea</taxon>
        <taxon>Malacostraca</taxon>
        <taxon>Eumalacostraca</taxon>
        <taxon>Eucarida</taxon>
        <taxon>Decapoda</taxon>
        <taxon>Pleocyemata</taxon>
        <taxon>Caridea</taxon>
        <taxon>Atyoidea</taxon>
        <taxon>Atyidae</taxon>
        <taxon>Halocaridina</taxon>
    </lineage>
</organism>
<evidence type="ECO:0000313" key="2">
    <source>
        <dbReference type="Proteomes" id="UP001381693"/>
    </source>
</evidence>
<evidence type="ECO:0000313" key="1">
    <source>
        <dbReference type="EMBL" id="KAK7082030.1"/>
    </source>
</evidence>
<dbReference type="EMBL" id="JAXCGZ010004248">
    <property type="protein sequence ID" value="KAK7082030.1"/>
    <property type="molecule type" value="Genomic_DNA"/>
</dbReference>
<protein>
    <submittedName>
        <fullName evidence="1">Uncharacterized protein</fullName>
    </submittedName>
</protein>
<gene>
    <name evidence="1" type="ORF">SK128_026743</name>
</gene>
<feature type="non-terminal residue" evidence="1">
    <location>
        <position position="71"/>
    </location>
</feature>
<reference evidence="1 2" key="1">
    <citation type="submission" date="2023-11" db="EMBL/GenBank/DDBJ databases">
        <title>Halocaridina rubra genome assembly.</title>
        <authorList>
            <person name="Smith C."/>
        </authorList>
    </citation>
    <scope>NUCLEOTIDE SEQUENCE [LARGE SCALE GENOMIC DNA]</scope>
    <source>
        <strain evidence="1">EP-1</strain>
        <tissue evidence="1">Whole</tissue>
    </source>
</reference>
<comment type="caution">
    <text evidence="1">The sequence shown here is derived from an EMBL/GenBank/DDBJ whole genome shotgun (WGS) entry which is preliminary data.</text>
</comment>
<sequence length="71" mass="7778">MTKISSKDGQSIHKSVTFPHASKENLRSLQLVDALQKSDEEDALPITERTSLVLFKGASSSVKEFELGTSQ</sequence>
<keyword evidence="2" id="KW-1185">Reference proteome</keyword>
<accession>A0AAN9ADE1</accession>
<dbReference type="AlphaFoldDB" id="A0AAN9ADE1"/>
<name>A0AAN9ADE1_HALRR</name>